<protein>
    <submittedName>
        <fullName evidence="3">UvrD-like Helicase, ATP-binding domain, P-loop containing nucleoside triphosphate hydrolase</fullName>
    </submittedName>
</protein>
<dbReference type="PANTHER" id="PTHR21529:SF4">
    <property type="entry name" value="TPR AND ANKYRIN REPEAT-CONTAINING PROTEIN 1"/>
    <property type="match status" value="1"/>
</dbReference>
<dbReference type="GO" id="GO:0016787">
    <property type="term" value="F:hydrolase activity"/>
    <property type="evidence" value="ECO:0007669"/>
    <property type="project" value="UniProtKB-KW"/>
</dbReference>
<dbReference type="AlphaFoldDB" id="A0A2U1NFK9"/>
<keyword evidence="3" id="KW-0378">Hydrolase</keyword>
<dbReference type="GO" id="GO:0005524">
    <property type="term" value="F:ATP binding"/>
    <property type="evidence" value="ECO:0007669"/>
    <property type="project" value="UniProtKB-KW"/>
</dbReference>
<feature type="coiled-coil region" evidence="1">
    <location>
        <begin position="871"/>
        <end position="916"/>
    </location>
</feature>
<dbReference type="EMBL" id="PKPP01002926">
    <property type="protein sequence ID" value="PWA72268.1"/>
    <property type="molecule type" value="Genomic_DNA"/>
</dbReference>
<dbReference type="InterPro" id="IPR039904">
    <property type="entry name" value="TRANK1"/>
</dbReference>
<keyword evidence="3" id="KW-0347">Helicase</keyword>
<dbReference type="OrthoDB" id="3156807at2759"/>
<evidence type="ECO:0000313" key="3">
    <source>
        <dbReference type="EMBL" id="PWA72268.1"/>
    </source>
</evidence>
<keyword evidence="3" id="KW-0067">ATP-binding</keyword>
<dbReference type="GO" id="GO:0004386">
    <property type="term" value="F:helicase activity"/>
    <property type="evidence" value="ECO:0007669"/>
    <property type="project" value="UniProtKB-KW"/>
</dbReference>
<evidence type="ECO:0000256" key="2">
    <source>
        <dbReference type="SAM" id="MobiDB-lite"/>
    </source>
</evidence>
<gene>
    <name evidence="3" type="ORF">CTI12_AA273610</name>
</gene>
<dbReference type="PANTHER" id="PTHR21529">
    <property type="entry name" value="MAMMARY TURMOR VIRUS RECEPTOR HOMOLOG 1, 2 MTVR1, 2"/>
    <property type="match status" value="1"/>
</dbReference>
<feature type="compositionally biased region" description="Basic and acidic residues" evidence="2">
    <location>
        <begin position="953"/>
        <end position="972"/>
    </location>
</feature>
<keyword evidence="4" id="KW-1185">Reference proteome</keyword>
<reference evidence="3 4" key="1">
    <citation type="journal article" date="2018" name="Mol. Plant">
        <title>The genome of Artemisia annua provides insight into the evolution of Asteraceae family and artemisinin biosynthesis.</title>
        <authorList>
            <person name="Shen Q."/>
            <person name="Zhang L."/>
            <person name="Liao Z."/>
            <person name="Wang S."/>
            <person name="Yan T."/>
            <person name="Shi P."/>
            <person name="Liu M."/>
            <person name="Fu X."/>
            <person name="Pan Q."/>
            <person name="Wang Y."/>
            <person name="Lv Z."/>
            <person name="Lu X."/>
            <person name="Zhang F."/>
            <person name="Jiang W."/>
            <person name="Ma Y."/>
            <person name="Chen M."/>
            <person name="Hao X."/>
            <person name="Li L."/>
            <person name="Tang Y."/>
            <person name="Lv G."/>
            <person name="Zhou Y."/>
            <person name="Sun X."/>
            <person name="Brodelius P.E."/>
            <person name="Rose J.K.C."/>
            <person name="Tang K."/>
        </authorList>
    </citation>
    <scope>NUCLEOTIDE SEQUENCE [LARGE SCALE GENOMIC DNA]</scope>
    <source>
        <strain evidence="4">cv. Huhao1</strain>
        <tissue evidence="3">Leaf</tissue>
    </source>
</reference>
<feature type="region of interest" description="Disordered" evidence="2">
    <location>
        <begin position="953"/>
        <end position="993"/>
    </location>
</feature>
<sequence>MSFESTSAGMLGTDLTYLREAARMFESNGKFEFAASCYCNLGDFEKAANIYLNECVKIDSAAECFTLAGCYSEAAEVYAKESQFSNCLSVCKKGKLFDKGLQYIKYWKESVHVISDEMENIEQDFLESGAISFHERKDLESMMRFVRSFCTMESKRVFLRSLGCLDDLLVLLEEESGHFIEAAELAKSSGDVLREVDFLEMAGNFKEAALVLLWYVFFSSLWGNGNQGWPLKLFEQIEELCNKIKSLGNMDTDVFYDYVCSELKVLSNEYNSLPELKKDLHAYQISGSLRGEILSIRKILDAHFGINLSKYNWEDELPFDISKHCEENISYNRVSVRTLVYYWNLWKENVMNIFQSLVNVEDPSKHEHHFDFTLNYFGVRKDCAKGDLVFLLVNKDADWIKNAGHEGLHWDGERCIMDVRDLVLAMRSYWQLELVSVGIKVLEILEGLLNTSKLNGSSFHQSTSLLHVFEVSKFLLDCKYLNLTDAYRNKLQSFLEISLTYFDIVFPLDWRKSVSMDLVSVRETDLSRDLLDEIILQNVSIKGGLTFLEIGRVMMICFSSRKPIALYEIIIKGLQQSCSWTSFFEKFWSSMLWNSRLRYVSLVEALHDAMEDTYRSVSNPYRSMSNRNQVNRHKKTPPHYIDLHSFVHILDRLLFMASFSSSIFFTKKSSFLGWFENILSNDHTPLTYSVERVELPHVKFERILMFLVHVIQRILLNKEDTKSWILGSDIDVTYYHPLLALRLVMMLSLLCLKVPLHCKLLLDLLTGRDNIGDLLPKKFVSKLEMNRTGSDLNLNPEVVAKAFKSIGDPLLIVNVFSEKSVTRIVAPGAIFVDVRNTKNDIMSLLFSMNNKDCDCTCSANVGAGNTISHSLEEIYEAINGKKEEGETLKKEVDKSIRTLAAKLEEANRVLEELKLLSSAFDMSVIGGHRVEQPVVTSGGIDIDQVVLESEKQIEDHQEENHVEKTGGEHSDGDDSFVEVVLEKQRGGYNDQDA</sequence>
<dbReference type="STRING" id="35608.A0A2U1NFK9"/>
<dbReference type="Proteomes" id="UP000245207">
    <property type="component" value="Unassembled WGS sequence"/>
</dbReference>
<accession>A0A2U1NFK9</accession>
<name>A0A2U1NFK9_ARTAN</name>
<organism evidence="3 4">
    <name type="scientific">Artemisia annua</name>
    <name type="common">Sweet wormwood</name>
    <dbReference type="NCBI Taxonomy" id="35608"/>
    <lineage>
        <taxon>Eukaryota</taxon>
        <taxon>Viridiplantae</taxon>
        <taxon>Streptophyta</taxon>
        <taxon>Embryophyta</taxon>
        <taxon>Tracheophyta</taxon>
        <taxon>Spermatophyta</taxon>
        <taxon>Magnoliopsida</taxon>
        <taxon>eudicotyledons</taxon>
        <taxon>Gunneridae</taxon>
        <taxon>Pentapetalae</taxon>
        <taxon>asterids</taxon>
        <taxon>campanulids</taxon>
        <taxon>Asterales</taxon>
        <taxon>Asteraceae</taxon>
        <taxon>Asteroideae</taxon>
        <taxon>Anthemideae</taxon>
        <taxon>Artemisiinae</taxon>
        <taxon>Artemisia</taxon>
    </lineage>
</organism>
<keyword evidence="3" id="KW-0547">Nucleotide-binding</keyword>
<proteinExistence type="predicted"/>
<keyword evidence="1" id="KW-0175">Coiled coil</keyword>
<evidence type="ECO:0000313" key="4">
    <source>
        <dbReference type="Proteomes" id="UP000245207"/>
    </source>
</evidence>
<evidence type="ECO:0000256" key="1">
    <source>
        <dbReference type="SAM" id="Coils"/>
    </source>
</evidence>
<comment type="caution">
    <text evidence="3">The sequence shown here is derived from an EMBL/GenBank/DDBJ whole genome shotgun (WGS) entry which is preliminary data.</text>
</comment>